<dbReference type="PANTHER" id="PTHR35458:SF8">
    <property type="entry name" value="SLR0650 PROTEIN"/>
    <property type="match status" value="1"/>
</dbReference>
<proteinExistence type="predicted"/>
<dbReference type="Gene3D" id="3.40.50.1010">
    <property type="entry name" value="5'-nuclease"/>
    <property type="match status" value="1"/>
</dbReference>
<feature type="domain" description="NYN" evidence="2">
    <location>
        <begin position="24"/>
        <end position="172"/>
    </location>
</feature>
<dbReference type="EMBL" id="EF531339">
    <property type="protein sequence ID" value="ABV27235.1"/>
    <property type="molecule type" value="Genomic_DNA"/>
</dbReference>
<name>A8DJQ0_9BACT</name>
<reference evidence="3" key="1">
    <citation type="journal article" date="2007" name="Science">
        <title>Candidatus Chloracidobacterium thermophilum: an aerobic phototrophic Acidobacterium.</title>
        <authorList>
            <person name="Bryant D.A."/>
            <person name="Costas A.M."/>
            <person name="Maresca J.A."/>
            <person name="Chew A.G."/>
            <person name="Klatt C.G."/>
            <person name="Bateson M.M."/>
            <person name="Tallon L.J."/>
            <person name="Hostetler J."/>
            <person name="Nelson W.C."/>
            <person name="Heidelberg J.F."/>
            <person name="Ward D.M."/>
        </authorList>
    </citation>
    <scope>NUCLEOTIDE SEQUENCE</scope>
</reference>
<dbReference type="InterPro" id="IPR021139">
    <property type="entry name" value="NYN"/>
</dbReference>
<gene>
    <name evidence="3" type="ORF">YS_M60-F11.143</name>
</gene>
<evidence type="ECO:0000259" key="2">
    <source>
        <dbReference type="Pfam" id="PF01936"/>
    </source>
</evidence>
<dbReference type="PANTHER" id="PTHR35458">
    <property type="entry name" value="SLR0755 PROTEIN"/>
    <property type="match status" value="1"/>
</dbReference>
<protein>
    <submittedName>
        <fullName evidence="3">RtsE</fullName>
    </submittedName>
</protein>
<dbReference type="Pfam" id="PF01936">
    <property type="entry name" value="NYN"/>
    <property type="match status" value="1"/>
</dbReference>
<feature type="region of interest" description="Disordered" evidence="1">
    <location>
        <begin position="224"/>
        <end position="255"/>
    </location>
</feature>
<accession>A8DJQ0</accession>
<feature type="region of interest" description="Disordered" evidence="1">
    <location>
        <begin position="294"/>
        <end position="332"/>
    </location>
</feature>
<dbReference type="CDD" id="cd10911">
    <property type="entry name" value="PIN_LabA"/>
    <property type="match status" value="1"/>
</dbReference>
<dbReference type="AlphaFoldDB" id="A8DJQ0"/>
<feature type="region of interest" description="Disordered" evidence="1">
    <location>
        <begin position="179"/>
        <end position="205"/>
    </location>
</feature>
<sequence length="332" mass="35757">MTSSDLRSSSSGSHLIHTPSNRGRVAIFIDGNNLFHAARSAGVEIDYAKLLAYLRGDDPLLRAFFYTGVDQQAERQQGFLLWMRRNGYRVVQKELKTFPDGTKKANLDVEIAVDMLSLADKYDTAILVSGDEDFTYALNVIAYKGVRVEVAGFRANTSPRLIDVADRFHELDSVLAEISKSPSKRDSQQTEVLRPSGEWAIPSGRLVGKGESVEVGAHVPMDVEVPDEQPSQPPPAGSSHEPAGALTGPESTAPPQTVEQAAVTVDNVVVGTLQSGEHPALVEAWEELEPSAEITVSFSPASPEPLSTGSFQNCAEANGPRTDSGQKVSLDN</sequence>
<evidence type="ECO:0000313" key="3">
    <source>
        <dbReference type="EMBL" id="ABV27235.1"/>
    </source>
</evidence>
<organism evidence="3">
    <name type="scientific">Chloracidobacterium thermophilum</name>
    <dbReference type="NCBI Taxonomy" id="458033"/>
    <lineage>
        <taxon>Bacteria</taxon>
        <taxon>Pseudomonadati</taxon>
        <taxon>Acidobacteriota</taxon>
        <taxon>Terriglobia</taxon>
        <taxon>Terriglobales</taxon>
        <taxon>Acidobacteriaceae</taxon>
        <taxon>Chloracidobacterium</taxon>
    </lineage>
</organism>
<dbReference type="GO" id="GO:0004540">
    <property type="term" value="F:RNA nuclease activity"/>
    <property type="evidence" value="ECO:0007669"/>
    <property type="project" value="InterPro"/>
</dbReference>
<evidence type="ECO:0000256" key="1">
    <source>
        <dbReference type="SAM" id="MobiDB-lite"/>
    </source>
</evidence>
<dbReference type="InterPro" id="IPR047140">
    <property type="entry name" value="LabA"/>
</dbReference>